<dbReference type="EMBL" id="HF679030">
    <property type="protein sequence ID" value="CCT72958.1"/>
    <property type="molecule type" value="Genomic_DNA"/>
</dbReference>
<dbReference type="RefSeq" id="XP_023435036.1">
    <property type="nucleotide sequence ID" value="XM_023582511.1"/>
</dbReference>
<reference evidence="3" key="1">
    <citation type="journal article" date="2013" name="PLoS Pathog.">
        <title>Deciphering the cryptic genome: genome-wide analyses of the rice pathogen Fusarium fujikuroi reveal complex regulation of secondary metabolism and novel metabolites.</title>
        <authorList>
            <person name="Wiemann P."/>
            <person name="Sieber C.M."/>
            <person name="von Bargen K.W."/>
            <person name="Studt L."/>
            <person name="Niehaus E.M."/>
            <person name="Espino J.J."/>
            <person name="Huss K."/>
            <person name="Michielse C.B."/>
            <person name="Albermann S."/>
            <person name="Wagner D."/>
            <person name="Bergner S.V."/>
            <person name="Connolly L.R."/>
            <person name="Fischer A."/>
            <person name="Reuter G."/>
            <person name="Kleigrewe K."/>
            <person name="Bald T."/>
            <person name="Wingfield B.D."/>
            <person name="Ophir R."/>
            <person name="Freeman S."/>
            <person name="Hippler M."/>
            <person name="Smith K.M."/>
            <person name="Brown D.W."/>
            <person name="Proctor R.H."/>
            <person name="Munsterkotter M."/>
            <person name="Freitag M."/>
            <person name="Humpf H.U."/>
            <person name="Guldener U."/>
            <person name="Tudzynski B."/>
        </authorList>
    </citation>
    <scope>NUCLEOTIDE SEQUENCE [LARGE SCALE GENOMIC DNA]</scope>
    <source>
        <strain evidence="3">CBS 195.34 / IMI 58289 / NRRL A-6831</strain>
    </source>
</reference>
<feature type="region of interest" description="Disordered" evidence="1">
    <location>
        <begin position="155"/>
        <end position="236"/>
    </location>
</feature>
<gene>
    <name evidence="2" type="ORF">FFUJ_12856</name>
</gene>
<dbReference type="GeneID" id="35406312"/>
<name>S0EKN4_GIBF5</name>
<evidence type="ECO:0000256" key="1">
    <source>
        <dbReference type="SAM" id="MobiDB-lite"/>
    </source>
</evidence>
<sequence length="236" mass="27619">MPGFYPRREHAYWGTGGWSLERSYLDTLRRRILPYLIDLSDDAGKEQRVGELKYSPLASPWPKEDFDRLDPDPLHPVAIEIHICNLKPFQLEELYSLHCIDLRKFSGDHNMGHEEAHKEAYKRTSEQYWEWKERTPSEAIRRLAPTGRDEAIIARSEAAPDSESESESEDGMDIDEPEYDDGDIAWSPVDEMMGQEVYDEPEGQVQRSRKRYFDDDDDDDEANHGEANKRARFTHW</sequence>
<dbReference type="Proteomes" id="UP000016800">
    <property type="component" value="Chromosome VIII"/>
</dbReference>
<proteinExistence type="predicted"/>
<dbReference type="HOGENOM" id="CLU_1175512_0_0_1"/>
<feature type="compositionally biased region" description="Acidic residues" evidence="1">
    <location>
        <begin position="160"/>
        <end position="183"/>
    </location>
</feature>
<accession>S0EKN4</accession>
<organism evidence="2 3">
    <name type="scientific">Gibberella fujikuroi (strain CBS 195.34 / IMI 58289 / NRRL A-6831)</name>
    <name type="common">Bakanae and foot rot disease fungus</name>
    <name type="synonym">Fusarium fujikuroi</name>
    <dbReference type="NCBI Taxonomy" id="1279085"/>
    <lineage>
        <taxon>Eukaryota</taxon>
        <taxon>Fungi</taxon>
        <taxon>Dikarya</taxon>
        <taxon>Ascomycota</taxon>
        <taxon>Pezizomycotina</taxon>
        <taxon>Sordariomycetes</taxon>
        <taxon>Hypocreomycetidae</taxon>
        <taxon>Hypocreales</taxon>
        <taxon>Nectriaceae</taxon>
        <taxon>Fusarium</taxon>
        <taxon>Fusarium fujikuroi species complex</taxon>
    </lineage>
</organism>
<dbReference type="VEuPathDB" id="FungiDB:FFUJ_12856"/>
<protein>
    <submittedName>
        <fullName evidence="2">Uncharacterized protein</fullName>
    </submittedName>
</protein>
<dbReference type="AlphaFoldDB" id="S0EKN4"/>
<evidence type="ECO:0000313" key="3">
    <source>
        <dbReference type="Proteomes" id="UP000016800"/>
    </source>
</evidence>
<evidence type="ECO:0000313" key="2">
    <source>
        <dbReference type="EMBL" id="CCT72958.1"/>
    </source>
</evidence>
<keyword evidence="3" id="KW-1185">Reference proteome</keyword>